<evidence type="ECO:0000256" key="1">
    <source>
        <dbReference type="SAM" id="MobiDB-lite"/>
    </source>
</evidence>
<gene>
    <name evidence="3" type="ORF">PG2T_03755</name>
</gene>
<dbReference type="STRING" id="1810504.PG2T_03755"/>
<sequence length="204" mass="22668">MRASKPRRSGWLRWLFWLTVSLLIAGAAQLWHALSGRDWVLAAWLLPLPVLAGIAFSALWGLLGSRREVAPARAGRAKANQRKFPRHPKAHLQELQRSGDYWAIMLRLPPEGGCQVAQSLRTQVFDLYRAPLLPLGGCANASCKCGYSGLKNRRRRDVLPATLERDRRAGAVIEWTGGKLPVPPEPHEINRRQGIAPLPEGLSP</sequence>
<reference evidence="4" key="1">
    <citation type="submission" date="2016-03" db="EMBL/GenBank/DDBJ databases">
        <title>Complete genome sequence of Solimmundus cernigliae, representing a novel lineage of polycyclic aromatic hydrocarbon degraders within the Gammaproteobacteria.</title>
        <authorList>
            <person name="Singleton D.R."/>
            <person name="Dickey A.N."/>
            <person name="Scholl E.H."/>
            <person name="Wright F.A."/>
            <person name="Aitken M.D."/>
        </authorList>
    </citation>
    <scope>NUCLEOTIDE SEQUENCE [LARGE SCALE GENOMIC DNA]</scope>
    <source>
        <strain evidence="4">TR3.2</strain>
    </source>
</reference>
<evidence type="ECO:0000313" key="3">
    <source>
        <dbReference type="EMBL" id="ANX03394.1"/>
    </source>
</evidence>
<feature type="transmembrane region" description="Helical" evidence="2">
    <location>
        <begin position="12"/>
        <end position="33"/>
    </location>
</feature>
<keyword evidence="2" id="KW-0472">Membrane</keyword>
<feature type="transmembrane region" description="Helical" evidence="2">
    <location>
        <begin position="39"/>
        <end position="63"/>
    </location>
</feature>
<dbReference type="InParanoid" id="A0A1B1YRI5"/>
<dbReference type="KEGG" id="gbi:PG2T_03755"/>
<evidence type="ECO:0000256" key="2">
    <source>
        <dbReference type="SAM" id="Phobius"/>
    </source>
</evidence>
<dbReference type="AlphaFoldDB" id="A0A1B1YRI5"/>
<name>A0A1B1YRI5_9GAMM</name>
<accession>A0A1B1YRI5</accession>
<dbReference type="OrthoDB" id="8527522at2"/>
<organism evidence="3 4">
    <name type="scientific">Immundisolibacter cernigliae</name>
    <dbReference type="NCBI Taxonomy" id="1810504"/>
    <lineage>
        <taxon>Bacteria</taxon>
        <taxon>Pseudomonadati</taxon>
        <taxon>Pseudomonadota</taxon>
        <taxon>Gammaproteobacteria</taxon>
        <taxon>Immundisolibacterales</taxon>
        <taxon>Immundisolibacteraceae</taxon>
        <taxon>Immundisolibacter</taxon>
    </lineage>
</organism>
<dbReference type="RefSeq" id="WP_068802893.1">
    <property type="nucleotide sequence ID" value="NZ_CP014671.1"/>
</dbReference>
<dbReference type="EMBL" id="CP014671">
    <property type="protein sequence ID" value="ANX03394.1"/>
    <property type="molecule type" value="Genomic_DNA"/>
</dbReference>
<feature type="region of interest" description="Disordered" evidence="1">
    <location>
        <begin position="182"/>
        <end position="204"/>
    </location>
</feature>
<dbReference type="Proteomes" id="UP000092952">
    <property type="component" value="Chromosome"/>
</dbReference>
<keyword evidence="2" id="KW-1133">Transmembrane helix</keyword>
<proteinExistence type="predicted"/>
<keyword evidence="2" id="KW-0812">Transmembrane</keyword>
<keyword evidence="4" id="KW-1185">Reference proteome</keyword>
<evidence type="ECO:0000313" key="4">
    <source>
        <dbReference type="Proteomes" id="UP000092952"/>
    </source>
</evidence>
<protein>
    <submittedName>
        <fullName evidence="3">Uncharacterized protein</fullName>
    </submittedName>
</protein>